<dbReference type="Gene3D" id="1.10.1740.10">
    <property type="match status" value="1"/>
</dbReference>
<keyword evidence="2" id="KW-0805">Transcription regulation</keyword>
<keyword evidence="9" id="KW-1185">Reference proteome</keyword>
<dbReference type="Proteomes" id="UP000588586">
    <property type="component" value="Unassembled WGS sequence"/>
</dbReference>
<keyword evidence="4" id="KW-0238">DNA-binding</keyword>
<dbReference type="Pfam" id="PF08281">
    <property type="entry name" value="Sigma70_r4_2"/>
    <property type="match status" value="1"/>
</dbReference>
<organism evidence="8 9">
    <name type="scientific">Knoellia koreensis</name>
    <dbReference type="NCBI Taxonomy" id="2730921"/>
    <lineage>
        <taxon>Bacteria</taxon>
        <taxon>Bacillati</taxon>
        <taxon>Actinomycetota</taxon>
        <taxon>Actinomycetes</taxon>
        <taxon>Micrococcales</taxon>
        <taxon>Intrasporangiaceae</taxon>
        <taxon>Knoellia</taxon>
    </lineage>
</organism>
<evidence type="ECO:0000313" key="9">
    <source>
        <dbReference type="Proteomes" id="UP000588586"/>
    </source>
</evidence>
<dbReference type="SUPFAM" id="SSF88946">
    <property type="entry name" value="Sigma2 domain of RNA polymerase sigma factors"/>
    <property type="match status" value="1"/>
</dbReference>
<evidence type="ECO:0000256" key="3">
    <source>
        <dbReference type="ARBA" id="ARBA00023082"/>
    </source>
</evidence>
<evidence type="ECO:0000313" key="8">
    <source>
        <dbReference type="EMBL" id="NNM46553.1"/>
    </source>
</evidence>
<comment type="caution">
    <text evidence="8">The sequence shown here is derived from an EMBL/GenBank/DDBJ whole genome shotgun (WGS) entry which is preliminary data.</text>
</comment>
<dbReference type="InterPro" id="IPR014284">
    <property type="entry name" value="RNA_pol_sigma-70_dom"/>
</dbReference>
<dbReference type="PANTHER" id="PTHR43133">
    <property type="entry name" value="RNA POLYMERASE ECF-TYPE SIGMA FACTO"/>
    <property type="match status" value="1"/>
</dbReference>
<dbReference type="InterPro" id="IPR036388">
    <property type="entry name" value="WH-like_DNA-bd_sf"/>
</dbReference>
<dbReference type="CDD" id="cd06171">
    <property type="entry name" value="Sigma70_r4"/>
    <property type="match status" value="1"/>
</dbReference>
<keyword evidence="3" id="KW-0731">Sigma factor</keyword>
<evidence type="ECO:0000256" key="4">
    <source>
        <dbReference type="ARBA" id="ARBA00023125"/>
    </source>
</evidence>
<dbReference type="NCBIfam" id="TIGR02937">
    <property type="entry name" value="sigma70-ECF"/>
    <property type="match status" value="1"/>
</dbReference>
<dbReference type="SUPFAM" id="SSF88659">
    <property type="entry name" value="Sigma3 and sigma4 domains of RNA polymerase sigma factors"/>
    <property type="match status" value="1"/>
</dbReference>
<evidence type="ECO:0000256" key="2">
    <source>
        <dbReference type="ARBA" id="ARBA00023015"/>
    </source>
</evidence>
<dbReference type="InterPro" id="IPR007627">
    <property type="entry name" value="RNA_pol_sigma70_r2"/>
</dbReference>
<sequence length="166" mass="18462">MGAQSAEAEFDAFYRATSRRVVHLVYGFTGDLTVAQDSTQEAYAKAWQQWSTVRAADDPLAWVRTVARRIAISNWRKRTTQERAYTRHGTHDTTGPPSEDRVAIVAAMRELPDPVREAVALHYIGDLSIDQIAHETNTPAGTIKARLHRGRALLAQALSPEENTHG</sequence>
<dbReference type="Gene3D" id="1.10.10.10">
    <property type="entry name" value="Winged helix-like DNA-binding domain superfamily/Winged helix DNA-binding domain"/>
    <property type="match status" value="1"/>
</dbReference>
<proteinExistence type="inferred from homology"/>
<dbReference type="PANTHER" id="PTHR43133:SF50">
    <property type="entry name" value="ECF RNA POLYMERASE SIGMA FACTOR SIGM"/>
    <property type="match status" value="1"/>
</dbReference>
<comment type="similarity">
    <text evidence="1">Belongs to the sigma-70 factor family. ECF subfamily.</text>
</comment>
<name>A0A849HIS3_9MICO</name>
<gene>
    <name evidence="8" type="ORF">HJG52_11110</name>
</gene>
<dbReference type="GO" id="GO:0016987">
    <property type="term" value="F:sigma factor activity"/>
    <property type="evidence" value="ECO:0007669"/>
    <property type="project" value="UniProtKB-KW"/>
</dbReference>
<dbReference type="Pfam" id="PF04542">
    <property type="entry name" value="Sigma70_r2"/>
    <property type="match status" value="1"/>
</dbReference>
<protein>
    <submittedName>
        <fullName evidence="8">SigE family RNA polymerase sigma factor</fullName>
    </submittedName>
</protein>
<dbReference type="AlphaFoldDB" id="A0A849HIS3"/>
<evidence type="ECO:0000256" key="1">
    <source>
        <dbReference type="ARBA" id="ARBA00010641"/>
    </source>
</evidence>
<dbReference type="InterPro" id="IPR039425">
    <property type="entry name" value="RNA_pol_sigma-70-like"/>
</dbReference>
<dbReference type="RefSeq" id="WP_171243647.1">
    <property type="nucleotide sequence ID" value="NZ_JABEPQ010000002.1"/>
</dbReference>
<reference evidence="8 9" key="1">
    <citation type="submission" date="2020-04" db="EMBL/GenBank/DDBJ databases">
        <title>Knoellia sp. isolate from air conditioner.</title>
        <authorList>
            <person name="Chea S."/>
            <person name="Kim D.-U."/>
        </authorList>
    </citation>
    <scope>NUCLEOTIDE SEQUENCE [LARGE SCALE GENOMIC DNA]</scope>
    <source>
        <strain evidence="8 9">DB2414S</strain>
    </source>
</reference>
<dbReference type="InterPro" id="IPR013249">
    <property type="entry name" value="RNA_pol_sigma70_r4_t2"/>
</dbReference>
<evidence type="ECO:0000259" key="6">
    <source>
        <dbReference type="Pfam" id="PF04542"/>
    </source>
</evidence>
<dbReference type="GO" id="GO:0006352">
    <property type="term" value="P:DNA-templated transcription initiation"/>
    <property type="evidence" value="ECO:0007669"/>
    <property type="project" value="InterPro"/>
</dbReference>
<feature type="domain" description="RNA polymerase sigma-70 region 2" evidence="6">
    <location>
        <begin position="13"/>
        <end position="79"/>
    </location>
</feature>
<feature type="domain" description="RNA polymerase sigma factor 70 region 4 type 2" evidence="7">
    <location>
        <begin position="102"/>
        <end position="154"/>
    </location>
</feature>
<evidence type="ECO:0000256" key="5">
    <source>
        <dbReference type="ARBA" id="ARBA00023163"/>
    </source>
</evidence>
<dbReference type="EMBL" id="JABEPQ010000002">
    <property type="protein sequence ID" value="NNM46553.1"/>
    <property type="molecule type" value="Genomic_DNA"/>
</dbReference>
<evidence type="ECO:0000259" key="7">
    <source>
        <dbReference type="Pfam" id="PF08281"/>
    </source>
</evidence>
<dbReference type="InterPro" id="IPR013325">
    <property type="entry name" value="RNA_pol_sigma_r2"/>
</dbReference>
<accession>A0A849HIS3</accession>
<dbReference type="GO" id="GO:0003677">
    <property type="term" value="F:DNA binding"/>
    <property type="evidence" value="ECO:0007669"/>
    <property type="project" value="UniProtKB-KW"/>
</dbReference>
<dbReference type="InterPro" id="IPR013324">
    <property type="entry name" value="RNA_pol_sigma_r3/r4-like"/>
</dbReference>
<keyword evidence="5" id="KW-0804">Transcription</keyword>